<dbReference type="AlphaFoldDB" id="A0AAE3GJV6"/>
<sequence>MKPGSQPEVDVHVTAGAHPFWTGQQRLVAAGRVEKFHRRYGRRERRGGER</sequence>
<dbReference type="SUPFAM" id="SSF143800">
    <property type="entry name" value="L28p-like"/>
    <property type="match status" value="1"/>
</dbReference>
<dbReference type="InterPro" id="IPR002150">
    <property type="entry name" value="Ribosomal_bL31"/>
</dbReference>
<dbReference type="InterPro" id="IPR034704">
    <property type="entry name" value="Ribosomal_bL28/bL31-like_sf"/>
</dbReference>
<dbReference type="EMBL" id="JAMTCK010000015">
    <property type="protein sequence ID" value="MCP2168674.1"/>
    <property type="molecule type" value="Genomic_DNA"/>
</dbReference>
<dbReference type="GO" id="GO:0005840">
    <property type="term" value="C:ribosome"/>
    <property type="evidence" value="ECO:0007669"/>
    <property type="project" value="UniProtKB-KW"/>
</dbReference>
<accession>A0AAE3GJV6</accession>
<evidence type="ECO:0000313" key="5">
    <source>
        <dbReference type="Proteomes" id="UP001206128"/>
    </source>
</evidence>
<comment type="caution">
    <text evidence="4">The sequence shown here is derived from an EMBL/GenBank/DDBJ whole genome shotgun (WGS) entry which is preliminary data.</text>
</comment>
<dbReference type="Gene3D" id="4.10.830.30">
    <property type="entry name" value="Ribosomal protein L31"/>
    <property type="match status" value="1"/>
</dbReference>
<dbReference type="GO" id="GO:0003735">
    <property type="term" value="F:structural constituent of ribosome"/>
    <property type="evidence" value="ECO:0007669"/>
    <property type="project" value="InterPro"/>
</dbReference>
<keyword evidence="5" id="KW-1185">Reference proteome</keyword>
<dbReference type="GO" id="GO:1990904">
    <property type="term" value="C:ribonucleoprotein complex"/>
    <property type="evidence" value="ECO:0007669"/>
    <property type="project" value="UniProtKB-KW"/>
</dbReference>
<evidence type="ECO:0000256" key="2">
    <source>
        <dbReference type="ARBA" id="ARBA00023274"/>
    </source>
</evidence>
<evidence type="ECO:0000313" key="4">
    <source>
        <dbReference type="EMBL" id="MCP2168674.1"/>
    </source>
</evidence>
<name>A0AAE3GJV6_9PSEU</name>
<organism evidence="4 5">
    <name type="scientific">Goodfellowiella coeruleoviolacea</name>
    <dbReference type="NCBI Taxonomy" id="334858"/>
    <lineage>
        <taxon>Bacteria</taxon>
        <taxon>Bacillati</taxon>
        <taxon>Actinomycetota</taxon>
        <taxon>Actinomycetes</taxon>
        <taxon>Pseudonocardiales</taxon>
        <taxon>Pseudonocardiaceae</taxon>
        <taxon>Goodfellowiella</taxon>
    </lineage>
</organism>
<keyword evidence="1 3" id="KW-0689">Ribosomal protein</keyword>
<dbReference type="Proteomes" id="UP001206128">
    <property type="component" value="Unassembled WGS sequence"/>
</dbReference>
<gene>
    <name evidence="4" type="ORF">LX83_005552</name>
</gene>
<dbReference type="NCBIfam" id="TIGR00105">
    <property type="entry name" value="L31"/>
    <property type="match status" value="1"/>
</dbReference>
<evidence type="ECO:0000256" key="3">
    <source>
        <dbReference type="RuleBase" id="RU000564"/>
    </source>
</evidence>
<reference evidence="4" key="1">
    <citation type="submission" date="2022-06" db="EMBL/GenBank/DDBJ databases">
        <title>Genomic Encyclopedia of Archaeal and Bacterial Type Strains, Phase II (KMG-II): from individual species to whole genera.</title>
        <authorList>
            <person name="Goeker M."/>
        </authorList>
    </citation>
    <scope>NUCLEOTIDE SEQUENCE</scope>
    <source>
        <strain evidence="4">DSM 43935</strain>
    </source>
</reference>
<dbReference type="Pfam" id="PF01197">
    <property type="entry name" value="Ribosomal_L31"/>
    <property type="match status" value="1"/>
</dbReference>
<evidence type="ECO:0000256" key="1">
    <source>
        <dbReference type="ARBA" id="ARBA00022980"/>
    </source>
</evidence>
<keyword evidence="2 3" id="KW-0687">Ribonucleoprotein</keyword>
<comment type="similarity">
    <text evidence="3">Belongs to the bacterial ribosomal protein bL31 family.</text>
</comment>
<dbReference type="InterPro" id="IPR042105">
    <property type="entry name" value="Ribosomal_bL31_sf"/>
</dbReference>
<proteinExistence type="inferred from homology"/>
<dbReference type="GO" id="GO:0006412">
    <property type="term" value="P:translation"/>
    <property type="evidence" value="ECO:0007669"/>
    <property type="project" value="InterPro"/>
</dbReference>
<protein>
    <recommendedName>
        <fullName evidence="3">50S ribosomal protein L31</fullName>
    </recommendedName>
</protein>